<gene>
    <name evidence="1" type="ORF">LTR77_008132</name>
</gene>
<organism evidence="1 2">
    <name type="scientific">Saxophila tyrrhenica</name>
    <dbReference type="NCBI Taxonomy" id="1690608"/>
    <lineage>
        <taxon>Eukaryota</taxon>
        <taxon>Fungi</taxon>
        <taxon>Dikarya</taxon>
        <taxon>Ascomycota</taxon>
        <taxon>Pezizomycotina</taxon>
        <taxon>Dothideomycetes</taxon>
        <taxon>Dothideomycetidae</taxon>
        <taxon>Mycosphaerellales</taxon>
        <taxon>Extremaceae</taxon>
        <taxon>Saxophila</taxon>
    </lineage>
</organism>
<reference evidence="1 2" key="1">
    <citation type="submission" date="2023-08" db="EMBL/GenBank/DDBJ databases">
        <title>Black Yeasts Isolated from many extreme environments.</title>
        <authorList>
            <person name="Coleine C."/>
            <person name="Stajich J.E."/>
            <person name="Selbmann L."/>
        </authorList>
    </citation>
    <scope>NUCLEOTIDE SEQUENCE [LARGE SCALE GENOMIC DNA]</scope>
    <source>
        <strain evidence="1 2">CCFEE 5935</strain>
    </source>
</reference>
<evidence type="ECO:0000313" key="2">
    <source>
        <dbReference type="Proteomes" id="UP001337655"/>
    </source>
</evidence>
<evidence type="ECO:0000313" key="1">
    <source>
        <dbReference type="EMBL" id="KAK5166589.1"/>
    </source>
</evidence>
<sequence length="208" mass="23489">MEFQELVEQFKPAEGSVIVTVAEDSDATYIVQKDLLINASKVFSKKLSGFFDQSSRANLELPNTDKTTFQIFLFWLRKERLPKEESGFRDMDCPDDEVETKEMLVRLWSFSNKIHVPKLQNAAMRFLLKAVPKLLPSADLMRLAVETTPEESPVVKALLAELAFDCYQGGGLDEAFAAVPGVWGHMVQLVQRSEQGEVPRSVKHLDPE</sequence>
<protein>
    <recommendedName>
        <fullName evidence="3">BTB domain-containing protein</fullName>
    </recommendedName>
</protein>
<dbReference type="Gene3D" id="3.30.710.10">
    <property type="entry name" value="Potassium Channel Kv1.1, Chain A"/>
    <property type="match status" value="1"/>
</dbReference>
<comment type="caution">
    <text evidence="1">The sequence shown here is derived from an EMBL/GenBank/DDBJ whole genome shotgun (WGS) entry which is preliminary data.</text>
</comment>
<accession>A0AAV9P5V7</accession>
<dbReference type="InterPro" id="IPR011333">
    <property type="entry name" value="SKP1/BTB/POZ_sf"/>
</dbReference>
<name>A0AAV9P5V7_9PEZI</name>
<proteinExistence type="predicted"/>
<keyword evidence="2" id="KW-1185">Reference proteome</keyword>
<dbReference type="EMBL" id="JAVRRT010000013">
    <property type="protein sequence ID" value="KAK5166589.1"/>
    <property type="molecule type" value="Genomic_DNA"/>
</dbReference>
<dbReference type="PANTHER" id="PTHR47843">
    <property type="entry name" value="BTB DOMAIN-CONTAINING PROTEIN-RELATED"/>
    <property type="match status" value="1"/>
</dbReference>
<dbReference type="Proteomes" id="UP001337655">
    <property type="component" value="Unassembled WGS sequence"/>
</dbReference>
<dbReference type="AlphaFoldDB" id="A0AAV9P5V7"/>
<dbReference type="GeneID" id="89929466"/>
<evidence type="ECO:0008006" key="3">
    <source>
        <dbReference type="Google" id="ProtNLM"/>
    </source>
</evidence>
<dbReference type="RefSeq" id="XP_064656471.1">
    <property type="nucleotide sequence ID" value="XM_064805366.1"/>
</dbReference>
<dbReference type="PANTHER" id="PTHR47843:SF2">
    <property type="entry name" value="BTB DOMAIN-CONTAINING PROTEIN"/>
    <property type="match status" value="1"/>
</dbReference>